<reference evidence="2 4" key="2">
    <citation type="journal article" date="2013" name="Nature">
        <title>Insights into bilaterian evolution from three spiralian genomes.</title>
        <authorList>
            <person name="Simakov O."/>
            <person name="Marletaz F."/>
            <person name="Cho S.J."/>
            <person name="Edsinger-Gonzales E."/>
            <person name="Havlak P."/>
            <person name="Hellsten U."/>
            <person name="Kuo D.H."/>
            <person name="Larsson T."/>
            <person name="Lv J."/>
            <person name="Arendt D."/>
            <person name="Savage R."/>
            <person name="Osoegawa K."/>
            <person name="de Jong P."/>
            <person name="Grimwood J."/>
            <person name="Chapman J.A."/>
            <person name="Shapiro H."/>
            <person name="Aerts A."/>
            <person name="Otillar R.P."/>
            <person name="Terry A.Y."/>
            <person name="Boore J.L."/>
            <person name="Grigoriev I.V."/>
            <person name="Lindberg D.R."/>
            <person name="Seaver E.C."/>
            <person name="Weisblat D.A."/>
            <person name="Putnam N.H."/>
            <person name="Rokhsar D.S."/>
        </authorList>
    </citation>
    <scope>NUCLEOTIDE SEQUENCE</scope>
</reference>
<sequence>MRMSDHVTRQTFMTKDAYCRPDFQDNKNNTDDNSNLTHSSKNNNNNNINIEASRDTKLKEKLSGQQHGNLAVEQFTENRRWKPKKRKRKKRGSSNDAYPLRPFNIDMHHRRLFAQLFSCGLLGLNLQRRNKIQPCNLISFAESDKIVNKQFGHDEDALERFIIFRMSIFNKLIK</sequence>
<feature type="region of interest" description="Disordered" evidence="1">
    <location>
        <begin position="19"/>
        <end position="99"/>
    </location>
</feature>
<dbReference type="HOGENOM" id="CLU_1541797_0_0_1"/>
<feature type="compositionally biased region" description="Polar residues" evidence="1">
    <location>
        <begin position="31"/>
        <end position="41"/>
    </location>
</feature>
<protein>
    <submittedName>
        <fullName evidence="2 3">Uncharacterized protein</fullName>
    </submittedName>
</protein>
<accession>T1ET23</accession>
<keyword evidence="4" id="KW-1185">Reference proteome</keyword>
<evidence type="ECO:0000313" key="3">
    <source>
        <dbReference type="EnsemblMetazoa" id="HelroP162729"/>
    </source>
</evidence>
<feature type="compositionally biased region" description="Basic and acidic residues" evidence="1">
    <location>
        <begin position="52"/>
        <end position="62"/>
    </location>
</feature>
<dbReference type="Proteomes" id="UP000015101">
    <property type="component" value="Unassembled WGS sequence"/>
</dbReference>
<proteinExistence type="predicted"/>
<name>T1ET23_HELRO</name>
<gene>
    <name evidence="3" type="primary">20199723</name>
    <name evidence="2" type="ORF">HELRODRAFT_162729</name>
</gene>
<reference evidence="3" key="3">
    <citation type="submission" date="2015-06" db="UniProtKB">
        <authorList>
            <consortium name="EnsemblMetazoa"/>
        </authorList>
    </citation>
    <scope>IDENTIFICATION</scope>
</reference>
<dbReference type="RefSeq" id="XP_009023094.1">
    <property type="nucleotide sequence ID" value="XM_009024846.1"/>
</dbReference>
<dbReference type="EnsemblMetazoa" id="HelroT162729">
    <property type="protein sequence ID" value="HelroP162729"/>
    <property type="gene ID" value="HelroG162729"/>
</dbReference>
<evidence type="ECO:0000256" key="1">
    <source>
        <dbReference type="SAM" id="MobiDB-lite"/>
    </source>
</evidence>
<evidence type="ECO:0000313" key="4">
    <source>
        <dbReference type="Proteomes" id="UP000015101"/>
    </source>
</evidence>
<reference evidence="4" key="1">
    <citation type="submission" date="2012-12" db="EMBL/GenBank/DDBJ databases">
        <authorList>
            <person name="Hellsten U."/>
            <person name="Grimwood J."/>
            <person name="Chapman J.A."/>
            <person name="Shapiro H."/>
            <person name="Aerts A."/>
            <person name="Otillar R.P."/>
            <person name="Terry A.Y."/>
            <person name="Boore J.L."/>
            <person name="Simakov O."/>
            <person name="Marletaz F."/>
            <person name="Cho S.-J."/>
            <person name="Edsinger-Gonzales E."/>
            <person name="Havlak P."/>
            <person name="Kuo D.-H."/>
            <person name="Larsson T."/>
            <person name="Lv J."/>
            <person name="Arendt D."/>
            <person name="Savage R."/>
            <person name="Osoegawa K."/>
            <person name="de Jong P."/>
            <person name="Lindberg D.R."/>
            <person name="Seaver E.C."/>
            <person name="Weisblat D.A."/>
            <person name="Putnam N.H."/>
            <person name="Grigoriev I.V."/>
            <person name="Rokhsar D.S."/>
        </authorList>
    </citation>
    <scope>NUCLEOTIDE SEQUENCE</scope>
</reference>
<dbReference type="EMBL" id="KB097143">
    <property type="protein sequence ID" value="ESN99218.1"/>
    <property type="molecule type" value="Genomic_DNA"/>
</dbReference>
<dbReference type="CTD" id="20199723"/>
<dbReference type="EMBL" id="AMQM01001151">
    <property type="status" value="NOT_ANNOTATED_CDS"/>
    <property type="molecule type" value="Genomic_DNA"/>
</dbReference>
<dbReference type="InParanoid" id="T1ET23"/>
<dbReference type="GeneID" id="20199723"/>
<dbReference type="KEGG" id="hro:HELRODRAFT_162729"/>
<dbReference type="AlphaFoldDB" id="T1ET23"/>
<feature type="compositionally biased region" description="Basic residues" evidence="1">
    <location>
        <begin position="81"/>
        <end position="92"/>
    </location>
</feature>
<organism evidence="3 4">
    <name type="scientific">Helobdella robusta</name>
    <name type="common">Californian leech</name>
    <dbReference type="NCBI Taxonomy" id="6412"/>
    <lineage>
        <taxon>Eukaryota</taxon>
        <taxon>Metazoa</taxon>
        <taxon>Spiralia</taxon>
        <taxon>Lophotrochozoa</taxon>
        <taxon>Annelida</taxon>
        <taxon>Clitellata</taxon>
        <taxon>Hirudinea</taxon>
        <taxon>Rhynchobdellida</taxon>
        <taxon>Glossiphoniidae</taxon>
        <taxon>Helobdella</taxon>
    </lineage>
</organism>
<evidence type="ECO:0000313" key="2">
    <source>
        <dbReference type="EMBL" id="ESN99218.1"/>
    </source>
</evidence>
<feature type="compositionally biased region" description="Basic and acidic residues" evidence="1">
    <location>
        <begin position="19"/>
        <end position="30"/>
    </location>
</feature>